<comment type="caution">
    <text evidence="2">The sequence shown here is derived from an EMBL/GenBank/DDBJ whole genome shotgun (WGS) entry which is preliminary data.</text>
</comment>
<accession>A0A7J5Z8Y4</accession>
<feature type="region of interest" description="Disordered" evidence="1">
    <location>
        <begin position="160"/>
        <end position="181"/>
    </location>
</feature>
<keyword evidence="3" id="KW-1185">Reference proteome</keyword>
<sequence>MKTLKKPVDETPAVVVARVVSMVGHRWGQWGFRGRRRQAAGIINQGDLRRGSHQGQEDRQKNQAVQHPQKSEDGQHSKEIPEERREKGRPGELRVYEKEIVNADTTASHLMMKSNSDPASMRMPSSVEIAPSTTGANMCSRATAERLFLLPIACNVNGKLHSDAHRGDQDDYRDGAQLDAN</sequence>
<organism evidence="2 3">
    <name type="scientific">Dissostichus mawsoni</name>
    <name type="common">Antarctic cod</name>
    <dbReference type="NCBI Taxonomy" id="36200"/>
    <lineage>
        <taxon>Eukaryota</taxon>
        <taxon>Metazoa</taxon>
        <taxon>Chordata</taxon>
        <taxon>Craniata</taxon>
        <taxon>Vertebrata</taxon>
        <taxon>Euteleostomi</taxon>
        <taxon>Actinopterygii</taxon>
        <taxon>Neopterygii</taxon>
        <taxon>Teleostei</taxon>
        <taxon>Neoteleostei</taxon>
        <taxon>Acanthomorphata</taxon>
        <taxon>Eupercaria</taxon>
        <taxon>Perciformes</taxon>
        <taxon>Notothenioidei</taxon>
        <taxon>Nototheniidae</taxon>
        <taxon>Dissostichus</taxon>
    </lineage>
</organism>
<dbReference type="AlphaFoldDB" id="A0A7J5Z8Y4"/>
<proteinExistence type="predicted"/>
<reference evidence="2 3" key="1">
    <citation type="submission" date="2020-03" db="EMBL/GenBank/DDBJ databases">
        <title>Dissostichus mawsoni Genome sequencing and assembly.</title>
        <authorList>
            <person name="Park H."/>
        </authorList>
    </citation>
    <scope>NUCLEOTIDE SEQUENCE [LARGE SCALE GENOMIC DNA]</scope>
    <source>
        <strain evidence="2">DM0001</strain>
        <tissue evidence="2">Muscle</tissue>
    </source>
</reference>
<evidence type="ECO:0000313" key="3">
    <source>
        <dbReference type="Proteomes" id="UP000518266"/>
    </source>
</evidence>
<protein>
    <submittedName>
        <fullName evidence="2">Uncharacterized protein</fullName>
    </submittedName>
</protein>
<evidence type="ECO:0000313" key="2">
    <source>
        <dbReference type="EMBL" id="KAF3858272.1"/>
    </source>
</evidence>
<feature type="compositionally biased region" description="Basic and acidic residues" evidence="1">
    <location>
        <begin position="69"/>
        <end position="95"/>
    </location>
</feature>
<dbReference type="Proteomes" id="UP000518266">
    <property type="component" value="Unassembled WGS sequence"/>
</dbReference>
<dbReference type="EMBL" id="JAAKFY010000004">
    <property type="protein sequence ID" value="KAF3858272.1"/>
    <property type="molecule type" value="Genomic_DNA"/>
</dbReference>
<evidence type="ECO:0000256" key="1">
    <source>
        <dbReference type="SAM" id="MobiDB-lite"/>
    </source>
</evidence>
<gene>
    <name evidence="2" type="ORF">F7725_011473</name>
</gene>
<feature type="compositionally biased region" description="Basic and acidic residues" evidence="1">
    <location>
        <begin position="47"/>
        <end position="61"/>
    </location>
</feature>
<name>A0A7J5Z8Y4_DISMA</name>
<feature type="region of interest" description="Disordered" evidence="1">
    <location>
        <begin position="46"/>
        <end position="95"/>
    </location>
</feature>